<dbReference type="Pfam" id="PF00270">
    <property type="entry name" value="DEAD"/>
    <property type="match status" value="1"/>
</dbReference>
<feature type="coiled-coil region" evidence="3">
    <location>
        <begin position="1220"/>
        <end position="1270"/>
    </location>
</feature>
<dbReference type="GO" id="GO:0005524">
    <property type="term" value="F:ATP binding"/>
    <property type="evidence" value="ECO:0007669"/>
    <property type="project" value="UniProtKB-KW"/>
</dbReference>
<protein>
    <submittedName>
        <fullName evidence="6">DEAD/DEAH box helicase domain-containing protein</fullName>
    </submittedName>
</protein>
<dbReference type="InterPro" id="IPR011545">
    <property type="entry name" value="DEAD/DEAH_box_helicase_dom"/>
</dbReference>
<organism evidence="6 7">
    <name type="scientific">Selenomonas ruminantium</name>
    <dbReference type="NCBI Taxonomy" id="971"/>
    <lineage>
        <taxon>Bacteria</taxon>
        <taxon>Bacillati</taxon>
        <taxon>Bacillota</taxon>
        <taxon>Negativicutes</taxon>
        <taxon>Selenomonadales</taxon>
        <taxon>Selenomonadaceae</taxon>
        <taxon>Selenomonas</taxon>
    </lineage>
</organism>
<dbReference type="InterPro" id="IPR014001">
    <property type="entry name" value="Helicase_ATP-bd"/>
</dbReference>
<keyword evidence="1" id="KW-0547">Nucleotide-binding</keyword>
<sequence length="2140" mass="242901">MLPSILAKQLQQGIRDYIETTFPMTNEPFVGSLSSMFDEHDAVYHAPYVSVKLPFRKAEAMPDCFEGVELPFLPYVHQQKAYERLTGEDGRSTLIATGTGSGKTECFLNPVLEYCYQHQGEPGIKALIIYPMNALATDQASRIAKAIYDSPKLHKGSDPVIRVGMYVGGGKGKGAIMMMEPNKEENILGVITDHETMINNPPDILLTNYKMLDYLLVRPKDANLWQDNTNAETLKYIVVDEFHTFDGAQGTDLACLLRRLKARLNTPLGYLCCVGTSATMGDKGSDKEIREYAAEVFGEPFDEEAVITEDRLSPEEFFDSVERKYLSLPTAEAVGRLNDFSAADDERDYLQTAAEAWLPEVTLDFGGDKASVGKARLALGEALKQHGFFQDVLSLMRGNYWQCQSLYQELVRRYPVIETWEDKDAGFNSLFALVSYAREGSVKSLRPFLFVQVQLWMREMRRLLGRVSAHNLDYMLAPDLNEQQRKAYLPIVNCRDCGATGWAGVLDENQHATIKSLETFYNLFFNVSDRIAFMYPGYAGHEAKDLRPAKFCPNCHHITYDENETHCPDDNGEYIDILIPALKTGPSKKNKQYECPFCGSRRGISLMGLRSTSEISASISQIMASRFNDDKKTLTFSDSVQDAAHRAGFFNSRTWRFGLRGAIQRYVMNGGGGQSLSEFTKGFLSYWEKKMSPEEFVSFFIPPNLKWAKGFKALKENRQLGTDKAAKDLLWDIRRRISYEIMLEYGVTSRIGRTLEKSGCSCLTFDRGEIDKLAESVHERVINELGIMSYASPFDCQRMVYGYLDIMRQHGAFDDDVFYKYCQEDARSYLISNDYQKWLPGVRSGRNTPRFLCKCESKSSKPYYFDSTGDYKYTAWIENCVEETEFTREDLSKEVSEIIIAEALKLDLVHEMPAKNGGIKIYGLSKEHVFISDQVVTLKCDSCGSETECSEAFLDVMQGAICSRRNCAGFLQQNEDSELGYYGELYSSGDLVRIHAEEHTGLLEREVREKVENDFKRSEKDQRQEWDPNILSCTPTLEMGIDIGDLSSVILCSMPPGQAQFLQRAGRAGRTDGNSLVLTVASTRPHDLYFYTEPLEMMQGNVKAPHIFLKASAVLQRQFVAFCMDNWIKSGVAEAVIPRNLGSALTNVKNKSADGFPYNYLNFVQKKLSPLFKMFTRMFEDDLDEQAKAELRDFVQGKGVEESPLQVRVLNSFWEIIDEIDSIDNNIKALKVLQKEYESKPKDSSYEEEIKELQRERTALVNVKRELRNKDIFNFLSDEGLLPNYAFPEEGITLKAVLFRKEEDEDEKEGAKKKPKYSNSIYEYNRAASVAISEFAPNNSFYAGGHQFTIDQVDINTSKPELWRLCPNCAHAEQELTIKNKAACPHCDSPMWADDGQVREMLRVNMVYSNMDMDKSIIDDGSDNREIKFYTKQLLVDVDETKDIEKAYSMNNDDFPFGYDFVRKATLREINFGEADVSKAEELTVNGISEARKGFMVCKYCGRIKDSEGKINHAPYCKTRKNQALQQQAEEECLFLYREFSTEVLRLLIPETTSVGTKVKTESFTAAFMLGMKEYFGNVDHLRANVCEVPVKDGDYRNQYLVVYDSVPGGTGYLKQLMQHDNALIEIFSKALEVLENCKCKEDPKKDGCYHCLYAYRQSKNIGEISRSVAIQLLQSILSGKDNIEAIDCLGKIKTNRLFDSELEQQFVVALGKMGNDRRKVELQQVLVNDKQGYMLNITTKEKNGQEETYSWEVEPQVSLDRMQGVSVQCKPDFVLWPNFDTEDGQHLPVAVFTDGFLYHKDRVADDTLKREAIHRSGNFRVWSLSYKDVQEVFHVQDDFATVTLEAGNMPSGLNMYEPMVKKAGALSIKPGKTKAFELLMEYLTLPKAESEFKGQAKAYAFSLLEPVKRSSPLDFNSWCKKIEDIGEDSHFHELGFSFGQTMFGSWSPRSTEVDLTCLAGLDITKGEDSVVAAAVLEDRPDLRSEKYEMEWNGFWHFHNVMQFMENFIAVSELGLSNKTYLALPLPALETEEKTGDAGNSTDGWQAVLESLREFADEEEMAFVESLRDKNIAVPNVVGNELMENGSVIDMVELAWSSRKIAFVLSSYEEARENIIKAGWAVFDEKEENVEVLFGEVGHE</sequence>
<reference evidence="6 7" key="1">
    <citation type="submission" date="2016-10" db="EMBL/GenBank/DDBJ databases">
        <authorList>
            <person name="de Groot N.N."/>
        </authorList>
    </citation>
    <scope>NUCLEOTIDE SEQUENCE [LARGE SCALE GENOMIC DNA]</scope>
    <source>
        <strain evidence="6 7">L14</strain>
    </source>
</reference>
<dbReference type="GO" id="GO:0043138">
    <property type="term" value="F:3'-5' DNA helicase activity"/>
    <property type="evidence" value="ECO:0007669"/>
    <property type="project" value="TreeGrafter"/>
</dbReference>
<feature type="domain" description="Helicase C-terminal" evidence="5">
    <location>
        <begin position="948"/>
        <end position="1115"/>
    </location>
</feature>
<dbReference type="PROSITE" id="PS51192">
    <property type="entry name" value="HELICASE_ATP_BIND_1"/>
    <property type="match status" value="1"/>
</dbReference>
<dbReference type="PROSITE" id="PS51194">
    <property type="entry name" value="HELICASE_CTER"/>
    <property type="match status" value="1"/>
</dbReference>
<keyword evidence="6" id="KW-0347">Helicase</keyword>
<dbReference type="PANTHER" id="PTHR47957">
    <property type="entry name" value="ATP-DEPENDENT HELICASE HRQ1"/>
    <property type="match status" value="1"/>
</dbReference>
<evidence type="ECO:0000259" key="5">
    <source>
        <dbReference type="PROSITE" id="PS51194"/>
    </source>
</evidence>
<keyword evidence="2" id="KW-0067">ATP-binding</keyword>
<feature type="domain" description="Helicase ATP-binding" evidence="4">
    <location>
        <begin position="84"/>
        <end position="283"/>
    </location>
</feature>
<dbReference type="EMBL" id="FOJX01000009">
    <property type="protein sequence ID" value="SFB07274.1"/>
    <property type="molecule type" value="Genomic_DNA"/>
</dbReference>
<evidence type="ECO:0000313" key="7">
    <source>
        <dbReference type="Proteomes" id="UP000183843"/>
    </source>
</evidence>
<evidence type="ECO:0000259" key="4">
    <source>
        <dbReference type="PROSITE" id="PS51192"/>
    </source>
</evidence>
<name>A0A1I0Y2A9_SELRU</name>
<keyword evidence="3" id="KW-0175">Coiled coil</keyword>
<dbReference type="InterPro" id="IPR018973">
    <property type="entry name" value="MZB"/>
</dbReference>
<dbReference type="SUPFAM" id="SSF52540">
    <property type="entry name" value="P-loop containing nucleoside triphosphate hydrolases"/>
    <property type="match status" value="2"/>
</dbReference>
<dbReference type="Proteomes" id="UP000183843">
    <property type="component" value="Unassembled WGS sequence"/>
</dbReference>
<evidence type="ECO:0000313" key="6">
    <source>
        <dbReference type="EMBL" id="SFB07274.1"/>
    </source>
</evidence>
<dbReference type="InterPro" id="IPR001650">
    <property type="entry name" value="Helicase_C-like"/>
</dbReference>
<accession>A0A1I0Y2A9</accession>
<keyword evidence="6" id="KW-0378">Hydrolase</keyword>
<dbReference type="Gene3D" id="3.40.50.300">
    <property type="entry name" value="P-loop containing nucleotide triphosphate hydrolases"/>
    <property type="match status" value="2"/>
</dbReference>
<dbReference type="InterPro" id="IPR027417">
    <property type="entry name" value="P-loop_NTPase"/>
</dbReference>
<evidence type="ECO:0000256" key="3">
    <source>
        <dbReference type="SAM" id="Coils"/>
    </source>
</evidence>
<dbReference type="Pfam" id="PF09369">
    <property type="entry name" value="MZB"/>
    <property type="match status" value="1"/>
</dbReference>
<dbReference type="SMART" id="SM00490">
    <property type="entry name" value="HELICc"/>
    <property type="match status" value="1"/>
</dbReference>
<dbReference type="PANTHER" id="PTHR47957:SF3">
    <property type="entry name" value="ATP-DEPENDENT HELICASE HRQ1"/>
    <property type="match status" value="1"/>
</dbReference>
<gene>
    <name evidence="6" type="ORF">SAMN05216587_10961</name>
</gene>
<dbReference type="GO" id="GO:0003676">
    <property type="term" value="F:nucleic acid binding"/>
    <property type="evidence" value="ECO:0007669"/>
    <property type="project" value="InterPro"/>
</dbReference>
<dbReference type="Pfam" id="PF00271">
    <property type="entry name" value="Helicase_C"/>
    <property type="match status" value="1"/>
</dbReference>
<dbReference type="SMART" id="SM00487">
    <property type="entry name" value="DEXDc"/>
    <property type="match status" value="1"/>
</dbReference>
<proteinExistence type="predicted"/>
<dbReference type="GO" id="GO:0036297">
    <property type="term" value="P:interstrand cross-link repair"/>
    <property type="evidence" value="ECO:0007669"/>
    <property type="project" value="TreeGrafter"/>
</dbReference>
<evidence type="ECO:0000256" key="2">
    <source>
        <dbReference type="ARBA" id="ARBA00022840"/>
    </source>
</evidence>
<evidence type="ECO:0000256" key="1">
    <source>
        <dbReference type="ARBA" id="ARBA00022741"/>
    </source>
</evidence>
<dbReference type="GO" id="GO:0006289">
    <property type="term" value="P:nucleotide-excision repair"/>
    <property type="evidence" value="ECO:0007669"/>
    <property type="project" value="TreeGrafter"/>
</dbReference>